<dbReference type="STRING" id="575788.VS_2584"/>
<organism evidence="1 2">
    <name type="scientific">Vibrio atlanticus (strain LGP32)</name>
    <name type="common">Vibrio splendidus (strain Mel32)</name>
    <dbReference type="NCBI Taxonomy" id="575788"/>
    <lineage>
        <taxon>Bacteria</taxon>
        <taxon>Pseudomonadati</taxon>
        <taxon>Pseudomonadota</taxon>
        <taxon>Gammaproteobacteria</taxon>
        <taxon>Vibrionales</taxon>
        <taxon>Vibrionaceae</taxon>
        <taxon>Vibrio</taxon>
    </lineage>
</organism>
<dbReference type="AlphaFoldDB" id="B7VK45"/>
<proteinExistence type="predicted"/>
<gene>
    <name evidence="1" type="ordered locus">VS_2584</name>
</gene>
<dbReference type="Proteomes" id="UP000009100">
    <property type="component" value="Chromosome 1"/>
</dbReference>
<dbReference type="EMBL" id="FM954972">
    <property type="protein sequence ID" value="CAV19765.1"/>
    <property type="molecule type" value="Genomic_DNA"/>
</dbReference>
<sequence length="60" mass="6895">MSLNNINLAHSVRGFFCFSSLELVEYSSFYRIPTKILPKGVFSTRKLVEALTMIYNTAKF</sequence>
<protein>
    <submittedName>
        <fullName evidence="1">Uncharacterized protein</fullName>
    </submittedName>
</protein>
<evidence type="ECO:0000313" key="2">
    <source>
        <dbReference type="Proteomes" id="UP000009100"/>
    </source>
</evidence>
<dbReference type="HOGENOM" id="CLU_2940666_0_0_6"/>
<dbReference type="KEGG" id="vsp:VS_2584"/>
<name>B7VK45_VIBA3</name>
<accession>B7VK45</accession>
<evidence type="ECO:0000313" key="1">
    <source>
        <dbReference type="EMBL" id="CAV19765.1"/>
    </source>
</evidence>
<reference evidence="1 2" key="1">
    <citation type="submission" date="2009-02" db="EMBL/GenBank/DDBJ databases">
        <title>Vibrio splendidus str. LGP32 complete genome.</title>
        <authorList>
            <person name="Mazel D."/>
            <person name="Le Roux F."/>
        </authorList>
    </citation>
    <scope>NUCLEOTIDE SEQUENCE [LARGE SCALE GENOMIC DNA]</scope>
    <source>
        <strain evidence="1 2">LGP32</strain>
    </source>
</reference>